<evidence type="ECO:0000313" key="3">
    <source>
        <dbReference type="Proteomes" id="UP000824120"/>
    </source>
</evidence>
<proteinExistence type="predicted"/>
<accession>A0A9J6B6M8</accession>
<dbReference type="AlphaFoldDB" id="A0A9J6B6M8"/>
<sequence>MEMIIQQLLEEMRDMKGKWEDVDKRVRTQEIAKQPAEIFNPSDQQANLPPQAIRPQMRAQHNLEKHDSFDDENYGYVIDDEAQK</sequence>
<gene>
    <name evidence="2" type="ORF">H5410_003984</name>
</gene>
<keyword evidence="3" id="KW-1185">Reference proteome</keyword>
<dbReference type="EMBL" id="JACXVP010000001">
    <property type="protein sequence ID" value="KAG5632267.1"/>
    <property type="molecule type" value="Genomic_DNA"/>
</dbReference>
<protein>
    <submittedName>
        <fullName evidence="2">Uncharacterized protein</fullName>
    </submittedName>
</protein>
<dbReference type="Proteomes" id="UP000824120">
    <property type="component" value="Chromosome 1"/>
</dbReference>
<evidence type="ECO:0000256" key="1">
    <source>
        <dbReference type="SAM" id="MobiDB-lite"/>
    </source>
</evidence>
<organism evidence="2 3">
    <name type="scientific">Solanum commersonii</name>
    <name type="common">Commerson's wild potato</name>
    <name type="synonym">Commerson's nightshade</name>
    <dbReference type="NCBI Taxonomy" id="4109"/>
    <lineage>
        <taxon>Eukaryota</taxon>
        <taxon>Viridiplantae</taxon>
        <taxon>Streptophyta</taxon>
        <taxon>Embryophyta</taxon>
        <taxon>Tracheophyta</taxon>
        <taxon>Spermatophyta</taxon>
        <taxon>Magnoliopsida</taxon>
        <taxon>eudicotyledons</taxon>
        <taxon>Gunneridae</taxon>
        <taxon>Pentapetalae</taxon>
        <taxon>asterids</taxon>
        <taxon>lamiids</taxon>
        <taxon>Solanales</taxon>
        <taxon>Solanaceae</taxon>
        <taxon>Solanoideae</taxon>
        <taxon>Solaneae</taxon>
        <taxon>Solanum</taxon>
    </lineage>
</organism>
<comment type="caution">
    <text evidence="2">The sequence shown here is derived from an EMBL/GenBank/DDBJ whole genome shotgun (WGS) entry which is preliminary data.</text>
</comment>
<reference evidence="2 3" key="1">
    <citation type="submission" date="2020-09" db="EMBL/GenBank/DDBJ databases">
        <title>De no assembly of potato wild relative species, Solanum commersonii.</title>
        <authorList>
            <person name="Cho K."/>
        </authorList>
    </citation>
    <scope>NUCLEOTIDE SEQUENCE [LARGE SCALE GENOMIC DNA]</scope>
    <source>
        <strain evidence="2">LZ3.2</strain>
        <tissue evidence="2">Leaf</tissue>
    </source>
</reference>
<evidence type="ECO:0000313" key="2">
    <source>
        <dbReference type="EMBL" id="KAG5632267.1"/>
    </source>
</evidence>
<feature type="region of interest" description="Disordered" evidence="1">
    <location>
        <begin position="63"/>
        <end position="84"/>
    </location>
</feature>
<name>A0A9J6B6M8_SOLCO</name>